<reference evidence="3 4" key="1">
    <citation type="submission" date="2011-08" db="EMBL/GenBank/DDBJ databases">
        <title>The Genome Sequence of Johnsonella ignava ATCC 51276.</title>
        <authorList>
            <consortium name="The Broad Institute Genome Sequencing Platform"/>
            <person name="Earl A."/>
            <person name="Ward D."/>
            <person name="Feldgarden M."/>
            <person name="Gevers D."/>
            <person name="Izard J."/>
            <person name="Blanton J.M."/>
            <person name="Baranova O.V."/>
            <person name="Dewhirst F.E."/>
            <person name="Young S.K."/>
            <person name="Zeng Q."/>
            <person name="Gargeya S."/>
            <person name="Fitzgerald M."/>
            <person name="Haas B."/>
            <person name="Abouelleil A."/>
            <person name="Alvarado L."/>
            <person name="Arachchi H.M."/>
            <person name="Berlin A."/>
            <person name="Brown A."/>
            <person name="Chapman S.B."/>
            <person name="Chen Z."/>
            <person name="Dunbar C."/>
            <person name="Freedman E."/>
            <person name="Gearin G."/>
            <person name="Gellesch M."/>
            <person name="Goldberg J."/>
            <person name="Griggs A."/>
            <person name="Gujja S."/>
            <person name="Heiman D."/>
            <person name="Howarth C."/>
            <person name="Larson L."/>
            <person name="Lui A."/>
            <person name="MacDonald P.J.P."/>
            <person name="Montmayeur A."/>
            <person name="Murphy C."/>
            <person name="Neiman D."/>
            <person name="Pearson M."/>
            <person name="Priest M."/>
            <person name="Roberts A."/>
            <person name="Saif S."/>
            <person name="Shea T."/>
            <person name="Shenoy N."/>
            <person name="Sisk P."/>
            <person name="Stolte C."/>
            <person name="Sykes S."/>
            <person name="Wortman J."/>
            <person name="Nusbaum C."/>
            <person name="Birren B."/>
        </authorList>
    </citation>
    <scope>NUCLEOTIDE SEQUENCE [LARGE SCALE GENOMIC DNA]</scope>
    <source>
        <strain evidence="3 4">ATCC 51276</strain>
    </source>
</reference>
<feature type="transmembrane region" description="Helical" evidence="2">
    <location>
        <begin position="76"/>
        <end position="99"/>
    </location>
</feature>
<dbReference type="RefSeq" id="WP_005540002.1">
    <property type="nucleotide sequence ID" value="NZ_JH378830.1"/>
</dbReference>
<accession>G5GGV2</accession>
<organism evidence="3 4">
    <name type="scientific">Johnsonella ignava ATCC 51276</name>
    <dbReference type="NCBI Taxonomy" id="679200"/>
    <lineage>
        <taxon>Bacteria</taxon>
        <taxon>Bacillati</taxon>
        <taxon>Bacillota</taxon>
        <taxon>Clostridia</taxon>
        <taxon>Lachnospirales</taxon>
        <taxon>Lachnospiraceae</taxon>
        <taxon>Johnsonella</taxon>
    </lineage>
</organism>
<keyword evidence="2" id="KW-0472">Membrane</keyword>
<evidence type="ECO:0000313" key="4">
    <source>
        <dbReference type="Proteomes" id="UP000003011"/>
    </source>
</evidence>
<evidence type="ECO:0000256" key="2">
    <source>
        <dbReference type="SAM" id="Phobius"/>
    </source>
</evidence>
<name>G5GGV2_9FIRM</name>
<dbReference type="OrthoDB" id="2051525at2"/>
<protein>
    <recommendedName>
        <fullName evidence="5">Cell division protein FtsL</fullName>
    </recommendedName>
</protein>
<proteinExistence type="predicted"/>
<comment type="caution">
    <text evidence="3">The sequence shown here is derived from an EMBL/GenBank/DDBJ whole genome shotgun (WGS) entry which is preliminary data.</text>
</comment>
<dbReference type="STRING" id="679200.HMPREF9333_00792"/>
<dbReference type="eggNOG" id="ENOG5032YRK">
    <property type="taxonomic scope" value="Bacteria"/>
</dbReference>
<dbReference type="Proteomes" id="UP000003011">
    <property type="component" value="Unassembled WGS sequence"/>
</dbReference>
<dbReference type="AlphaFoldDB" id="G5GGV2"/>
<evidence type="ECO:0000313" key="3">
    <source>
        <dbReference type="EMBL" id="EHI56010.1"/>
    </source>
</evidence>
<dbReference type="PATRIC" id="fig|679200.3.peg.835"/>
<sequence>MSNNSDKKLKRNSVGSKKNYYVNDDSYKQDYIEEGSALRYTDYPQKKKNTKRYPKKSIRERNVEVRKNRARAALGIDLPFLILLTVALGFTLNMCYSYLRVRAGITASIRNIELKEKELAAFQNQNDTIEMNIKSSIDLDHIYDVATKELGMVYAKKDQIIKYNTSEKEYVRQYEDIPDR</sequence>
<evidence type="ECO:0008006" key="5">
    <source>
        <dbReference type="Google" id="ProtNLM"/>
    </source>
</evidence>
<feature type="region of interest" description="Disordered" evidence="1">
    <location>
        <begin position="1"/>
        <end position="21"/>
    </location>
</feature>
<keyword evidence="2" id="KW-0812">Transmembrane</keyword>
<keyword evidence="2" id="KW-1133">Transmembrane helix</keyword>
<dbReference type="HOGENOM" id="CLU_110663_2_0_9"/>
<keyword evidence="4" id="KW-1185">Reference proteome</keyword>
<dbReference type="EMBL" id="ACZL01000014">
    <property type="protein sequence ID" value="EHI56010.1"/>
    <property type="molecule type" value="Genomic_DNA"/>
</dbReference>
<gene>
    <name evidence="3" type="ORF">HMPREF9333_00792</name>
</gene>
<evidence type="ECO:0000256" key="1">
    <source>
        <dbReference type="SAM" id="MobiDB-lite"/>
    </source>
</evidence>